<evidence type="ECO:0000313" key="3">
    <source>
        <dbReference type="EMBL" id="MTD12787.1"/>
    </source>
</evidence>
<sequence>MIRTLRTAALLAALALVAVGCDSGSTADPPSPIVTGPPSAPLTTSSGPPPTAPFVSMTQYLPAGTDMPATFPSDMADAKYGESMVGWSTSEPRRLVLTTFNSSSCRRYPTSVTLTGPNSIEIVLAGGYESPYSQGCLADLVASTWTLDPPGGITPGQDLDVLIEGTTHSITG</sequence>
<protein>
    <recommendedName>
        <fullName evidence="5">LppP/LprE family lipoprotein</fullName>
    </recommendedName>
</protein>
<dbReference type="PROSITE" id="PS51257">
    <property type="entry name" value="PROKAR_LIPOPROTEIN"/>
    <property type="match status" value="1"/>
</dbReference>
<organism evidence="3 4">
    <name type="scientific">Nakamurella alba</name>
    <dbReference type="NCBI Taxonomy" id="2665158"/>
    <lineage>
        <taxon>Bacteria</taxon>
        <taxon>Bacillati</taxon>
        <taxon>Actinomycetota</taxon>
        <taxon>Actinomycetes</taxon>
        <taxon>Nakamurellales</taxon>
        <taxon>Nakamurellaceae</taxon>
        <taxon>Nakamurella</taxon>
    </lineage>
</organism>
<feature type="chain" id="PRO_5029702707" description="LppP/LprE family lipoprotein" evidence="2">
    <location>
        <begin position="28"/>
        <end position="172"/>
    </location>
</feature>
<dbReference type="EMBL" id="WLYK01000001">
    <property type="protein sequence ID" value="MTD12787.1"/>
    <property type="molecule type" value="Genomic_DNA"/>
</dbReference>
<gene>
    <name evidence="3" type="ORF">GIS00_02360</name>
</gene>
<evidence type="ECO:0008006" key="5">
    <source>
        <dbReference type="Google" id="ProtNLM"/>
    </source>
</evidence>
<proteinExistence type="predicted"/>
<comment type="caution">
    <text evidence="3">The sequence shown here is derived from an EMBL/GenBank/DDBJ whole genome shotgun (WGS) entry which is preliminary data.</text>
</comment>
<evidence type="ECO:0000256" key="1">
    <source>
        <dbReference type="SAM" id="MobiDB-lite"/>
    </source>
</evidence>
<name>A0A7K1FFA8_9ACTN</name>
<dbReference type="AlphaFoldDB" id="A0A7K1FFA8"/>
<keyword evidence="4" id="KW-1185">Reference proteome</keyword>
<keyword evidence="2" id="KW-0732">Signal</keyword>
<dbReference type="RefSeq" id="WP_154766782.1">
    <property type="nucleotide sequence ID" value="NZ_WLYK01000001.1"/>
</dbReference>
<feature type="signal peptide" evidence="2">
    <location>
        <begin position="1"/>
        <end position="27"/>
    </location>
</feature>
<evidence type="ECO:0000313" key="4">
    <source>
        <dbReference type="Proteomes" id="UP000460221"/>
    </source>
</evidence>
<feature type="region of interest" description="Disordered" evidence="1">
    <location>
        <begin position="25"/>
        <end position="49"/>
    </location>
</feature>
<reference evidence="3 4" key="1">
    <citation type="submission" date="2019-11" db="EMBL/GenBank/DDBJ databases">
        <authorList>
            <person name="Jiang L.-Q."/>
        </authorList>
    </citation>
    <scope>NUCLEOTIDE SEQUENCE [LARGE SCALE GENOMIC DNA]</scope>
    <source>
        <strain evidence="3 4">YIM 132087</strain>
    </source>
</reference>
<evidence type="ECO:0000256" key="2">
    <source>
        <dbReference type="SAM" id="SignalP"/>
    </source>
</evidence>
<accession>A0A7K1FFA8</accession>
<dbReference type="Proteomes" id="UP000460221">
    <property type="component" value="Unassembled WGS sequence"/>
</dbReference>